<organism evidence="2">
    <name type="scientific">uncultured Solirubrobacteraceae bacterium</name>
    <dbReference type="NCBI Taxonomy" id="1162706"/>
    <lineage>
        <taxon>Bacteria</taxon>
        <taxon>Bacillati</taxon>
        <taxon>Actinomycetota</taxon>
        <taxon>Thermoleophilia</taxon>
        <taxon>Solirubrobacterales</taxon>
        <taxon>Solirubrobacteraceae</taxon>
        <taxon>environmental samples</taxon>
    </lineage>
</organism>
<proteinExistence type="predicted"/>
<evidence type="ECO:0000259" key="1">
    <source>
        <dbReference type="Pfam" id="PF12902"/>
    </source>
</evidence>
<dbReference type="EMBL" id="CADCVQ010000017">
    <property type="protein sequence ID" value="CAA9474478.1"/>
    <property type="molecule type" value="Genomic_DNA"/>
</dbReference>
<dbReference type="InterPro" id="IPR012347">
    <property type="entry name" value="Ferritin-like"/>
</dbReference>
<reference evidence="2" key="1">
    <citation type="submission" date="2020-02" db="EMBL/GenBank/DDBJ databases">
        <authorList>
            <person name="Meier V. D."/>
        </authorList>
    </citation>
    <scope>NUCLEOTIDE SEQUENCE</scope>
    <source>
        <strain evidence="2">AVDCRST_MAG67</strain>
    </source>
</reference>
<protein>
    <recommendedName>
        <fullName evidence="1">Iminophenyl-pyruvate dimer synthase domain-containing protein</fullName>
    </recommendedName>
</protein>
<dbReference type="InterPro" id="IPR026820">
    <property type="entry name" value="VioB/RebD_dom"/>
</dbReference>
<feature type="domain" description="Iminophenyl-pyruvate dimer synthase" evidence="1">
    <location>
        <begin position="59"/>
        <end position="307"/>
    </location>
</feature>
<gene>
    <name evidence="2" type="ORF">AVDCRST_MAG67-428</name>
</gene>
<dbReference type="Pfam" id="PF12902">
    <property type="entry name" value="Ferritin-like"/>
    <property type="match status" value="1"/>
</dbReference>
<sequence>MPAPGFRWTDYEVPADGGGETFELLATAQTGAPAPATVTIALPDLSDFPTPREKAEVLLQSAAEVEHALMVQYLYAAYSLKAARDVTDPAHKAALRETSEIAWPTVLLGIAREEMGHLMTVQNLLLLLAMAPNLEREDFPPQKDLYPFKLHLEPVSQRSLAKYVVAEAPAGAPGIEDIAALATDSAGTTINRVGTLYGLLGLIFAAPDQLGPGASGDETWDAMVRQLSVAAFEQAPAETWHLPDDAFDASSLARQADPAAWQVGDVRVHRMADRAAAVQAIRDVGEQGEGPIGAGELSHFGRFLTIFRGQTGVVPFPAPSEWTPTRDVPTDPTVGDIGDARTRRWAELADIRYALLLGFVEHYLLARAVHRDLLTAWIFAEMRSRIGYIARLLTTLPRGDATATAAVAAIPFTLPAVIHLPADEAARWDLHRERTNAAIAKVQAMQAAGDATDEVIGKYLADMLASDAARISLIEQLPATAPIPTSFARDIQPLFRPKDIDHMDNLGVILDVYEKVDERRDAILERLAAPDDLDVMPKPPDPRWTEPQLELFRRWIAENRPR</sequence>
<name>A0A6J4RI98_9ACTN</name>
<accession>A0A6J4RI98</accession>
<evidence type="ECO:0000313" key="2">
    <source>
        <dbReference type="EMBL" id="CAA9474478.1"/>
    </source>
</evidence>
<dbReference type="AlphaFoldDB" id="A0A6J4RI98"/>
<dbReference type="Gene3D" id="1.20.1260.10">
    <property type="match status" value="1"/>
</dbReference>